<dbReference type="RefSeq" id="WP_377031807.1">
    <property type="nucleotide sequence ID" value="NZ_JBHOMY010000122.1"/>
</dbReference>
<accession>A0ABV6YHN5</accession>
<feature type="transmembrane region" description="Helical" evidence="1">
    <location>
        <begin position="142"/>
        <end position="164"/>
    </location>
</feature>
<dbReference type="EMBL" id="JBHOMY010000122">
    <property type="protein sequence ID" value="MFC1460595.1"/>
    <property type="molecule type" value="Genomic_DNA"/>
</dbReference>
<keyword evidence="3" id="KW-1185">Reference proteome</keyword>
<keyword evidence="1" id="KW-1133">Transmembrane helix</keyword>
<comment type="caution">
    <text evidence="2">The sequence shown here is derived from an EMBL/GenBank/DDBJ whole genome shotgun (WGS) entry which is preliminary data.</text>
</comment>
<feature type="transmembrane region" description="Helical" evidence="1">
    <location>
        <begin position="55"/>
        <end position="79"/>
    </location>
</feature>
<evidence type="ECO:0008006" key="4">
    <source>
        <dbReference type="Google" id="ProtNLM"/>
    </source>
</evidence>
<sequence length="165" mass="18822">MGSEAGFEYFKMQRRLADEAWERLFKITQWNYIAFSTAMLVSSTGLIAGQLTNKVALALVVCLFAFAVSGGAAILSYLYMNYSLHLHERVHEVEKAWLRAKDGRIFVEDRKQADKENPSIYRKRSNEMDWSKDGVRDLLENIYVQINLIPAVVSIVVAFLILLLA</sequence>
<evidence type="ECO:0000313" key="3">
    <source>
        <dbReference type="Proteomes" id="UP001593940"/>
    </source>
</evidence>
<name>A0ABV6YHN5_9HYPH</name>
<proteinExistence type="predicted"/>
<gene>
    <name evidence="2" type="ORF">ACETIH_28565</name>
</gene>
<evidence type="ECO:0000313" key="2">
    <source>
        <dbReference type="EMBL" id="MFC1460595.1"/>
    </source>
</evidence>
<feature type="transmembrane region" description="Helical" evidence="1">
    <location>
        <begin position="30"/>
        <end position="48"/>
    </location>
</feature>
<organism evidence="2 3">
    <name type="scientific">Microvirga arabica</name>
    <dbReference type="NCBI Taxonomy" id="1128671"/>
    <lineage>
        <taxon>Bacteria</taxon>
        <taxon>Pseudomonadati</taxon>
        <taxon>Pseudomonadota</taxon>
        <taxon>Alphaproteobacteria</taxon>
        <taxon>Hyphomicrobiales</taxon>
        <taxon>Methylobacteriaceae</taxon>
        <taxon>Microvirga</taxon>
    </lineage>
</organism>
<evidence type="ECO:0000256" key="1">
    <source>
        <dbReference type="SAM" id="Phobius"/>
    </source>
</evidence>
<reference evidence="2 3" key="1">
    <citation type="submission" date="2024-09" db="EMBL/GenBank/DDBJ databases">
        <title>Nodulacao em especies de Leguminosae Basais da Amazonia e Caracterizacao dos Rizobios e Bacterias Associadas aos Nodulos.</title>
        <authorList>
            <person name="Jambeiro I.C.A."/>
            <person name="Lopes I.S."/>
            <person name="Aguiar E.R.G.R."/>
            <person name="Santos A.F.J."/>
            <person name="Dos Santos J.M.F."/>
            <person name="Gross E."/>
        </authorList>
    </citation>
    <scope>NUCLEOTIDE SEQUENCE [LARGE SCALE GENOMIC DNA]</scope>
    <source>
        <strain evidence="2 3">BRUESC1165</strain>
    </source>
</reference>
<keyword evidence="1" id="KW-0812">Transmembrane</keyword>
<keyword evidence="1" id="KW-0472">Membrane</keyword>
<protein>
    <recommendedName>
        <fullName evidence="4">SLATT domain-containing protein</fullName>
    </recommendedName>
</protein>
<dbReference type="Proteomes" id="UP001593940">
    <property type="component" value="Unassembled WGS sequence"/>
</dbReference>